<dbReference type="CDD" id="cd01561">
    <property type="entry name" value="CBS_like"/>
    <property type="match status" value="1"/>
</dbReference>
<dbReference type="PANTHER" id="PTHR10314">
    <property type="entry name" value="CYSTATHIONINE BETA-SYNTHASE"/>
    <property type="match status" value="1"/>
</dbReference>
<dbReference type="GO" id="GO:0004124">
    <property type="term" value="F:cysteine synthase activity"/>
    <property type="evidence" value="ECO:0007669"/>
    <property type="project" value="UniProtKB-EC"/>
</dbReference>
<comment type="cofactor">
    <cofactor evidence="1 9">
        <name>pyridoxal 5'-phosphate</name>
        <dbReference type="ChEBI" id="CHEBI:597326"/>
    </cofactor>
</comment>
<dbReference type="InterPro" id="IPR050214">
    <property type="entry name" value="Cys_Synth/Cystath_Beta-Synth"/>
</dbReference>
<accession>A0ABX9KIX4</accession>
<evidence type="ECO:0000256" key="2">
    <source>
        <dbReference type="ARBA" id="ARBA00007103"/>
    </source>
</evidence>
<dbReference type="Gene3D" id="3.40.50.1100">
    <property type="match status" value="2"/>
</dbReference>
<reference evidence="11 12" key="1">
    <citation type="submission" date="2018-08" db="EMBL/GenBank/DDBJ databases">
        <title>Draft genome sequence of Psychrilyobacter sp. strain SD5 isolated from Black Sea water.</title>
        <authorList>
            <person name="Yadav S."/>
            <person name="Villanueva L."/>
            <person name="Damste J.S.S."/>
        </authorList>
    </citation>
    <scope>NUCLEOTIDE SEQUENCE [LARGE SCALE GENOMIC DNA]</scope>
    <source>
        <strain evidence="11 12">SD5</strain>
    </source>
</reference>
<evidence type="ECO:0000256" key="4">
    <source>
        <dbReference type="ARBA" id="ARBA00022605"/>
    </source>
</evidence>
<dbReference type="SUPFAM" id="SSF53686">
    <property type="entry name" value="Tryptophan synthase beta subunit-like PLP-dependent enzymes"/>
    <property type="match status" value="1"/>
</dbReference>
<dbReference type="Pfam" id="PF00291">
    <property type="entry name" value="PALP"/>
    <property type="match status" value="1"/>
</dbReference>
<evidence type="ECO:0000259" key="10">
    <source>
        <dbReference type="Pfam" id="PF00291"/>
    </source>
</evidence>
<dbReference type="RefSeq" id="WP_114641590.1">
    <property type="nucleotide sequence ID" value="NZ_JAACIO010000005.1"/>
</dbReference>
<dbReference type="NCBIfam" id="TIGR01136">
    <property type="entry name" value="cysKM"/>
    <property type="match status" value="1"/>
</dbReference>
<evidence type="ECO:0000256" key="1">
    <source>
        <dbReference type="ARBA" id="ARBA00001933"/>
    </source>
</evidence>
<evidence type="ECO:0000256" key="6">
    <source>
        <dbReference type="ARBA" id="ARBA00022898"/>
    </source>
</evidence>
<evidence type="ECO:0000256" key="8">
    <source>
        <dbReference type="ARBA" id="ARBA00047931"/>
    </source>
</evidence>
<dbReference type="InterPro" id="IPR001926">
    <property type="entry name" value="TrpB-like_PALP"/>
</dbReference>
<dbReference type="NCBIfam" id="TIGR01139">
    <property type="entry name" value="cysK"/>
    <property type="match status" value="1"/>
</dbReference>
<feature type="domain" description="Tryptophan synthase beta chain-like PALP" evidence="10">
    <location>
        <begin position="7"/>
        <end position="288"/>
    </location>
</feature>
<protein>
    <recommendedName>
        <fullName evidence="3 9">Cysteine synthase</fullName>
        <ecNumber evidence="3 9">2.5.1.47</ecNumber>
    </recommendedName>
</protein>
<evidence type="ECO:0000313" key="12">
    <source>
        <dbReference type="Proteomes" id="UP000263486"/>
    </source>
</evidence>
<keyword evidence="4 9" id="KW-0028">Amino-acid biosynthesis</keyword>
<dbReference type="EMBL" id="QUAJ01000005">
    <property type="protein sequence ID" value="REI42212.1"/>
    <property type="molecule type" value="Genomic_DNA"/>
</dbReference>
<dbReference type="InterPro" id="IPR005856">
    <property type="entry name" value="Cys_synth"/>
</dbReference>
<dbReference type="PROSITE" id="PS00165">
    <property type="entry name" value="DEHYDRATASE_SER_THR"/>
    <property type="match status" value="1"/>
</dbReference>
<dbReference type="Proteomes" id="UP000263486">
    <property type="component" value="Unassembled WGS sequence"/>
</dbReference>
<dbReference type="InterPro" id="IPR000634">
    <property type="entry name" value="Ser/Thr_deHydtase_PyrdxlP-BS"/>
</dbReference>
<keyword evidence="5 9" id="KW-0808">Transferase</keyword>
<comment type="similarity">
    <text evidence="2 9">Belongs to the cysteine synthase/cystathionine beta-synthase family.</text>
</comment>
<name>A0ABX9KIX4_9FUSO</name>
<dbReference type="InterPro" id="IPR001216">
    <property type="entry name" value="P-phosphate_BS"/>
</dbReference>
<comment type="catalytic activity">
    <reaction evidence="8 9">
        <text>O-acetyl-L-serine + hydrogen sulfide = L-cysteine + acetate</text>
        <dbReference type="Rhea" id="RHEA:14829"/>
        <dbReference type="ChEBI" id="CHEBI:29919"/>
        <dbReference type="ChEBI" id="CHEBI:30089"/>
        <dbReference type="ChEBI" id="CHEBI:35235"/>
        <dbReference type="ChEBI" id="CHEBI:58340"/>
        <dbReference type="EC" id="2.5.1.47"/>
    </reaction>
</comment>
<proteinExistence type="inferred from homology"/>
<organism evidence="11 12">
    <name type="scientific">Psychrilyobacter piezotolerans</name>
    <dbReference type="NCBI Taxonomy" id="2293438"/>
    <lineage>
        <taxon>Bacteria</taxon>
        <taxon>Fusobacteriati</taxon>
        <taxon>Fusobacteriota</taxon>
        <taxon>Fusobacteriia</taxon>
        <taxon>Fusobacteriales</taxon>
        <taxon>Fusobacteriaceae</taxon>
        <taxon>Psychrilyobacter</taxon>
    </lineage>
</organism>
<keyword evidence="7 9" id="KW-0198">Cysteine biosynthesis</keyword>
<keyword evidence="6 9" id="KW-0663">Pyridoxal phosphate</keyword>
<dbReference type="EC" id="2.5.1.47" evidence="3 9"/>
<comment type="caution">
    <text evidence="11">The sequence shown here is derived from an EMBL/GenBank/DDBJ whole genome shotgun (WGS) entry which is preliminary data.</text>
</comment>
<sequence>MYENIVQLIGNTPMVKLKKEKGLADIYVKLEKFNPSGSIKDRAAHQMIIDAQTDGKLKKGDIILEPTSGNTGVALAMIGKAMGYEVTLVMPSSMSQERKDIISSYGANLVLTEPTKGMTGAINKAYEMAEADSRYYIPNQFENKSNIKAHYISTGIEIYDELPGIDGFVAGVGTGGTLGGTGKYLKECDKNIKIVAVEPSKSPVLSGGTGGAHKIQGIGAGFIPQILDTSIIDEVITIDDETAYEMTRNVLDSDGLYLGISSGSNIAAAKILAKKLGEGKIVVTVAPDGGEKYISTGVFTKTV</sequence>
<evidence type="ECO:0000256" key="9">
    <source>
        <dbReference type="RuleBase" id="RU003985"/>
    </source>
</evidence>
<dbReference type="PROSITE" id="PS00901">
    <property type="entry name" value="CYS_SYNTHASE"/>
    <property type="match status" value="1"/>
</dbReference>
<dbReference type="InterPro" id="IPR036052">
    <property type="entry name" value="TrpB-like_PALP_sf"/>
</dbReference>
<keyword evidence="12" id="KW-1185">Reference proteome</keyword>
<gene>
    <name evidence="11" type="primary">cysK</name>
    <name evidence="11" type="ORF">DYH56_04090</name>
</gene>
<evidence type="ECO:0000256" key="5">
    <source>
        <dbReference type="ARBA" id="ARBA00022679"/>
    </source>
</evidence>
<dbReference type="InterPro" id="IPR005859">
    <property type="entry name" value="CysK"/>
</dbReference>
<evidence type="ECO:0000256" key="7">
    <source>
        <dbReference type="ARBA" id="ARBA00023192"/>
    </source>
</evidence>
<evidence type="ECO:0000256" key="3">
    <source>
        <dbReference type="ARBA" id="ARBA00012681"/>
    </source>
</evidence>
<evidence type="ECO:0000313" key="11">
    <source>
        <dbReference type="EMBL" id="REI42212.1"/>
    </source>
</evidence>